<dbReference type="GO" id="GO:0016787">
    <property type="term" value="F:hydrolase activity"/>
    <property type="evidence" value="ECO:0007669"/>
    <property type="project" value="UniProtKB-KW"/>
</dbReference>
<evidence type="ECO:0000256" key="10">
    <source>
        <dbReference type="PROSITE-ProRule" id="PRU00552"/>
    </source>
</evidence>
<keyword evidence="6 11" id="KW-0067">ATP-binding</keyword>
<feature type="domain" description="Helicase C-terminal" evidence="13">
    <location>
        <begin position="219"/>
        <end position="380"/>
    </location>
</feature>
<dbReference type="GO" id="GO:0042255">
    <property type="term" value="P:ribosome assembly"/>
    <property type="evidence" value="ECO:0007669"/>
    <property type="project" value="UniProtKB-ARBA"/>
</dbReference>
<keyword evidence="4 11" id="KW-0378">Hydrolase</keyword>
<dbReference type="PANTHER" id="PTHR47959">
    <property type="entry name" value="ATP-DEPENDENT RNA HELICASE RHLE-RELATED"/>
    <property type="match status" value="1"/>
</dbReference>
<dbReference type="OrthoDB" id="974172at2"/>
<dbReference type="PROSITE" id="PS51194">
    <property type="entry name" value="HELICASE_CTER"/>
    <property type="match status" value="1"/>
</dbReference>
<dbReference type="InterPro" id="IPR027417">
    <property type="entry name" value="P-loop_NTPase"/>
</dbReference>
<evidence type="ECO:0000256" key="3">
    <source>
        <dbReference type="ARBA" id="ARBA00022741"/>
    </source>
</evidence>
<evidence type="ECO:0000256" key="11">
    <source>
        <dbReference type="RuleBase" id="RU000492"/>
    </source>
</evidence>
<evidence type="ECO:0000259" key="14">
    <source>
        <dbReference type="PROSITE" id="PS51195"/>
    </source>
</evidence>
<feature type="short sequence motif" description="Q motif" evidence="10">
    <location>
        <begin position="1"/>
        <end position="29"/>
    </location>
</feature>
<sequence length="380" mass="41931">MIFQDLKLIEPITKALREEGYTTPTPIQAKAIPIILEQRDLLGCAQTGTGKTAAFAIPMLQLLQNNPVGKFERSRIRALILTPTRELAIQIGESFAAYGRYTDIKHTVIFGGVGQKPQTDAIQKGVDVLIATPGRLLDLINQGFIKLNQLEFFVLDEADRMLDMGFVHDVKKVIKLLPAKRQSLFFSATMPPAIVTLADTILRNPSKVEVTPVSSTADTIKQSVFFVDKSDKNSLLLHILQDSSIATALVFTRTKHGADKVVKVLRKAGVTSEAIHGNKSQNARQNALKNFKSQATRVLVATDIAARGIDVDDLTHVINYEIPNIPETYVHRIGRTGRAGAKGTAFSFCDMEEKAYLKDIHKLIAKNIPVVNDHPYAARR</sequence>
<evidence type="ECO:0000313" key="16">
    <source>
        <dbReference type="Proteomes" id="UP000323994"/>
    </source>
</evidence>
<dbReference type="FunFam" id="3.40.50.300:FF:000108">
    <property type="entry name" value="ATP-dependent RNA helicase RhlE"/>
    <property type="match status" value="1"/>
</dbReference>
<evidence type="ECO:0000256" key="4">
    <source>
        <dbReference type="ARBA" id="ARBA00022801"/>
    </source>
</evidence>
<evidence type="ECO:0000256" key="8">
    <source>
        <dbReference type="ARBA" id="ARBA00047984"/>
    </source>
</evidence>
<evidence type="ECO:0000256" key="2">
    <source>
        <dbReference type="ARBA" id="ARBA00022490"/>
    </source>
</evidence>
<evidence type="ECO:0000256" key="7">
    <source>
        <dbReference type="ARBA" id="ARBA00038437"/>
    </source>
</evidence>
<dbReference type="GO" id="GO:0003724">
    <property type="term" value="F:RNA helicase activity"/>
    <property type="evidence" value="ECO:0007669"/>
    <property type="project" value="UniProtKB-EC"/>
</dbReference>
<proteinExistence type="inferred from homology"/>
<dbReference type="EC" id="3.6.4.13" evidence="1"/>
<keyword evidence="2" id="KW-0963">Cytoplasm</keyword>
<dbReference type="GO" id="GO:0005524">
    <property type="term" value="F:ATP binding"/>
    <property type="evidence" value="ECO:0007669"/>
    <property type="project" value="UniProtKB-KW"/>
</dbReference>
<dbReference type="Pfam" id="PF00271">
    <property type="entry name" value="Helicase_C"/>
    <property type="match status" value="1"/>
</dbReference>
<dbReference type="PROSITE" id="PS00039">
    <property type="entry name" value="DEAD_ATP_HELICASE"/>
    <property type="match status" value="1"/>
</dbReference>
<name>A0A5M8QTR0_9BACT</name>
<dbReference type="GO" id="GO:0003676">
    <property type="term" value="F:nucleic acid binding"/>
    <property type="evidence" value="ECO:0007669"/>
    <property type="project" value="InterPro"/>
</dbReference>
<comment type="catalytic activity">
    <reaction evidence="8">
        <text>ATP + H2O = ADP + phosphate + H(+)</text>
        <dbReference type="Rhea" id="RHEA:13065"/>
        <dbReference type="ChEBI" id="CHEBI:15377"/>
        <dbReference type="ChEBI" id="CHEBI:15378"/>
        <dbReference type="ChEBI" id="CHEBI:30616"/>
        <dbReference type="ChEBI" id="CHEBI:43474"/>
        <dbReference type="ChEBI" id="CHEBI:456216"/>
        <dbReference type="EC" id="3.6.4.13"/>
    </reaction>
</comment>
<keyword evidence="16" id="KW-1185">Reference proteome</keyword>
<protein>
    <recommendedName>
        <fullName evidence="9">DEAD-box ATP-dependent RNA helicase RhpA</fullName>
        <ecNumber evidence="1">3.6.4.13</ecNumber>
    </recommendedName>
</protein>
<dbReference type="SUPFAM" id="SSF52540">
    <property type="entry name" value="P-loop containing nucleoside triphosphate hydrolases"/>
    <property type="match status" value="1"/>
</dbReference>
<dbReference type="InterPro" id="IPR044742">
    <property type="entry name" value="DEAD/DEAH_RhlB"/>
</dbReference>
<dbReference type="InterPro" id="IPR011545">
    <property type="entry name" value="DEAD/DEAH_box_helicase_dom"/>
</dbReference>
<dbReference type="SMART" id="SM00490">
    <property type="entry name" value="HELICc"/>
    <property type="match status" value="1"/>
</dbReference>
<accession>A0A5M8QTR0</accession>
<dbReference type="PROSITE" id="PS51195">
    <property type="entry name" value="Q_MOTIF"/>
    <property type="match status" value="1"/>
</dbReference>
<evidence type="ECO:0000256" key="9">
    <source>
        <dbReference type="ARBA" id="ARBA00074363"/>
    </source>
</evidence>
<evidence type="ECO:0000259" key="12">
    <source>
        <dbReference type="PROSITE" id="PS51192"/>
    </source>
</evidence>
<dbReference type="GO" id="GO:0009266">
    <property type="term" value="P:response to temperature stimulus"/>
    <property type="evidence" value="ECO:0007669"/>
    <property type="project" value="UniProtKB-ARBA"/>
</dbReference>
<comment type="similarity">
    <text evidence="7 11">Belongs to the DEAD box helicase family.</text>
</comment>
<dbReference type="EMBL" id="VBSN01000049">
    <property type="protein sequence ID" value="KAA6438658.1"/>
    <property type="molecule type" value="Genomic_DNA"/>
</dbReference>
<dbReference type="Proteomes" id="UP000323994">
    <property type="component" value="Unassembled WGS sequence"/>
</dbReference>
<evidence type="ECO:0000259" key="13">
    <source>
        <dbReference type="PROSITE" id="PS51194"/>
    </source>
</evidence>
<dbReference type="GO" id="GO:0005829">
    <property type="term" value="C:cytosol"/>
    <property type="evidence" value="ECO:0007669"/>
    <property type="project" value="TreeGrafter"/>
</dbReference>
<organism evidence="15 16">
    <name type="scientific">Dyadobacter flavalbus</name>
    <dbReference type="NCBI Taxonomy" id="2579942"/>
    <lineage>
        <taxon>Bacteria</taxon>
        <taxon>Pseudomonadati</taxon>
        <taxon>Bacteroidota</taxon>
        <taxon>Cytophagia</taxon>
        <taxon>Cytophagales</taxon>
        <taxon>Spirosomataceae</taxon>
        <taxon>Dyadobacter</taxon>
    </lineage>
</organism>
<dbReference type="SMART" id="SM00487">
    <property type="entry name" value="DEXDc"/>
    <property type="match status" value="1"/>
</dbReference>
<dbReference type="CDD" id="cd18787">
    <property type="entry name" value="SF2_C_DEAD"/>
    <property type="match status" value="1"/>
</dbReference>
<dbReference type="InterPro" id="IPR014014">
    <property type="entry name" value="RNA_helicase_DEAD_Q_motif"/>
</dbReference>
<feature type="domain" description="Helicase ATP-binding" evidence="12">
    <location>
        <begin position="32"/>
        <end position="208"/>
    </location>
</feature>
<dbReference type="InterPro" id="IPR050079">
    <property type="entry name" value="DEAD_box_RNA_helicase"/>
</dbReference>
<dbReference type="CDD" id="cd00268">
    <property type="entry name" value="DEADc"/>
    <property type="match status" value="1"/>
</dbReference>
<dbReference type="InterPro" id="IPR001650">
    <property type="entry name" value="Helicase_C-like"/>
</dbReference>
<dbReference type="Gene3D" id="3.40.50.300">
    <property type="entry name" value="P-loop containing nucleotide triphosphate hydrolases"/>
    <property type="match status" value="2"/>
</dbReference>
<evidence type="ECO:0000313" key="15">
    <source>
        <dbReference type="EMBL" id="KAA6438658.1"/>
    </source>
</evidence>
<feature type="domain" description="DEAD-box RNA helicase Q" evidence="14">
    <location>
        <begin position="1"/>
        <end position="29"/>
    </location>
</feature>
<gene>
    <name evidence="15" type="ORF">FEM33_18530</name>
</gene>
<evidence type="ECO:0000256" key="5">
    <source>
        <dbReference type="ARBA" id="ARBA00022806"/>
    </source>
</evidence>
<dbReference type="AlphaFoldDB" id="A0A5M8QTR0"/>
<keyword evidence="5 11" id="KW-0347">Helicase</keyword>
<evidence type="ECO:0000256" key="1">
    <source>
        <dbReference type="ARBA" id="ARBA00012552"/>
    </source>
</evidence>
<dbReference type="PANTHER" id="PTHR47959:SF13">
    <property type="entry name" value="ATP-DEPENDENT RNA HELICASE RHLE"/>
    <property type="match status" value="1"/>
</dbReference>
<dbReference type="RefSeq" id="WP_139013456.1">
    <property type="nucleotide sequence ID" value="NZ_VBSN01000049.1"/>
</dbReference>
<dbReference type="Pfam" id="PF00270">
    <property type="entry name" value="DEAD"/>
    <property type="match status" value="1"/>
</dbReference>
<keyword evidence="3 11" id="KW-0547">Nucleotide-binding</keyword>
<evidence type="ECO:0000256" key="6">
    <source>
        <dbReference type="ARBA" id="ARBA00022840"/>
    </source>
</evidence>
<dbReference type="InterPro" id="IPR000629">
    <property type="entry name" value="RNA-helicase_DEAD-box_CS"/>
</dbReference>
<comment type="caution">
    <text evidence="15">The sequence shown here is derived from an EMBL/GenBank/DDBJ whole genome shotgun (WGS) entry which is preliminary data.</text>
</comment>
<reference evidence="15 16" key="1">
    <citation type="submission" date="2019-05" db="EMBL/GenBank/DDBJ databases">
        <authorList>
            <person name="Qu J.-H."/>
        </authorList>
    </citation>
    <scope>NUCLEOTIDE SEQUENCE [LARGE SCALE GENOMIC DNA]</scope>
    <source>
        <strain evidence="15 16">NS28</strain>
    </source>
</reference>
<dbReference type="PROSITE" id="PS51192">
    <property type="entry name" value="HELICASE_ATP_BIND_1"/>
    <property type="match status" value="1"/>
</dbReference>
<dbReference type="InterPro" id="IPR014001">
    <property type="entry name" value="Helicase_ATP-bd"/>
</dbReference>